<dbReference type="AlphaFoldDB" id="A0A7I4YFT1"/>
<dbReference type="InterPro" id="IPR006652">
    <property type="entry name" value="Kelch_1"/>
</dbReference>
<dbReference type="PANTHER" id="PTHR45632:SF3">
    <property type="entry name" value="KELCH-LIKE PROTEIN 32"/>
    <property type="match status" value="1"/>
</dbReference>
<reference evidence="4" key="1">
    <citation type="submission" date="2020-12" db="UniProtKB">
        <authorList>
            <consortium name="WormBaseParasite"/>
        </authorList>
    </citation>
    <scope>IDENTIFICATION</scope>
    <source>
        <strain evidence="4">MHco3</strain>
    </source>
</reference>
<sequence>FHRSVAVVHGFIYAVHGLGPFEFMNNFERYDPVTDQWMSDVPPCPTGRFLLDVAALDDHFYAIGGCVALCGESVDIVERYDVRRNQWTSVAPMGSCRRGHSVSVLDGCIYAVGGDSNGAVLNTVERFDPRVGRWEEVCPMLAARNSHGSAVLSSELYAAGGFNEHSERLSSSEKYDPRTNKWTSLADMSCSRIGLGLAAVNGKLYAIDGNGDKSVEVFDPKTNQWEYHSNTNCERFYPGVAVLQKP</sequence>
<keyword evidence="1" id="KW-0880">Kelch repeat</keyword>
<dbReference type="Pfam" id="PF24681">
    <property type="entry name" value="Kelch_KLHDC2_KLHL20_DRC7"/>
    <property type="match status" value="1"/>
</dbReference>
<evidence type="ECO:0000313" key="4">
    <source>
        <dbReference type="WBParaSite" id="HCON_00087905-00001"/>
    </source>
</evidence>
<dbReference type="Proteomes" id="UP000025227">
    <property type="component" value="Unplaced"/>
</dbReference>
<organism evidence="3 4">
    <name type="scientific">Haemonchus contortus</name>
    <name type="common">Barber pole worm</name>
    <dbReference type="NCBI Taxonomy" id="6289"/>
    <lineage>
        <taxon>Eukaryota</taxon>
        <taxon>Metazoa</taxon>
        <taxon>Ecdysozoa</taxon>
        <taxon>Nematoda</taxon>
        <taxon>Chromadorea</taxon>
        <taxon>Rhabditida</taxon>
        <taxon>Rhabditina</taxon>
        <taxon>Rhabditomorpha</taxon>
        <taxon>Strongyloidea</taxon>
        <taxon>Trichostrongylidae</taxon>
        <taxon>Haemonchus</taxon>
    </lineage>
</organism>
<keyword evidence="3" id="KW-1185">Reference proteome</keyword>
<protein>
    <submittedName>
        <fullName evidence="4">Kelch repeat type 1 domain containing protein</fullName>
    </submittedName>
</protein>
<dbReference type="SUPFAM" id="SSF117281">
    <property type="entry name" value="Kelch motif"/>
    <property type="match status" value="1"/>
</dbReference>
<keyword evidence="2" id="KW-0677">Repeat</keyword>
<dbReference type="PANTHER" id="PTHR45632">
    <property type="entry name" value="LD33804P"/>
    <property type="match status" value="1"/>
</dbReference>
<proteinExistence type="predicted"/>
<dbReference type="SMART" id="SM00612">
    <property type="entry name" value="Kelch"/>
    <property type="match status" value="5"/>
</dbReference>
<name>A0A7I4YFT1_HAECO</name>
<evidence type="ECO:0000256" key="2">
    <source>
        <dbReference type="ARBA" id="ARBA00022737"/>
    </source>
</evidence>
<dbReference type="OMA" id="CARMSKR"/>
<evidence type="ECO:0000313" key="3">
    <source>
        <dbReference type="Proteomes" id="UP000025227"/>
    </source>
</evidence>
<dbReference type="InterPro" id="IPR015915">
    <property type="entry name" value="Kelch-typ_b-propeller"/>
</dbReference>
<dbReference type="OrthoDB" id="5845592at2759"/>
<dbReference type="WBParaSite" id="HCON_00087905-00001">
    <property type="protein sequence ID" value="HCON_00087905-00001"/>
    <property type="gene ID" value="HCON_00087905"/>
</dbReference>
<evidence type="ECO:0000256" key="1">
    <source>
        <dbReference type="ARBA" id="ARBA00022441"/>
    </source>
</evidence>
<dbReference type="Gene3D" id="2.120.10.80">
    <property type="entry name" value="Kelch-type beta propeller"/>
    <property type="match status" value="2"/>
</dbReference>
<accession>A0A7I4YFT1</accession>